<comment type="caution">
    <text evidence="3">The sequence shown here is derived from an EMBL/GenBank/DDBJ whole genome shotgun (WGS) entry which is preliminary data.</text>
</comment>
<evidence type="ECO:0000256" key="1">
    <source>
        <dbReference type="SAM" id="SignalP"/>
    </source>
</evidence>
<evidence type="ECO:0000259" key="2">
    <source>
        <dbReference type="Pfam" id="PF13472"/>
    </source>
</evidence>
<dbReference type="Pfam" id="PF13472">
    <property type="entry name" value="Lipase_GDSL_2"/>
    <property type="match status" value="1"/>
</dbReference>
<feature type="domain" description="SGNH hydrolase-type esterase" evidence="2">
    <location>
        <begin position="83"/>
        <end position="247"/>
    </location>
</feature>
<accession>A0ABQ6SZI2</accession>
<reference evidence="3 4" key="1">
    <citation type="journal article" date="2020" name="Antonie Van Leeuwenhoek">
        <title>Stenotrophomonas cyclobalanopsidis sp. nov., isolated from the leaf spot disease of Cyclobalanopsis patelliformis.</title>
        <authorList>
            <person name="Bian D.R."/>
            <person name="Xue H."/>
            <person name="Piao C.G."/>
            <person name="Li Y."/>
        </authorList>
    </citation>
    <scope>NUCLEOTIDE SEQUENCE [LARGE SCALE GENOMIC DNA]</scope>
    <source>
        <strain evidence="3 4">TPQG1-4</strain>
    </source>
</reference>
<dbReference type="InterPro" id="IPR051532">
    <property type="entry name" value="Ester_Hydrolysis_Enzymes"/>
</dbReference>
<proteinExistence type="predicted"/>
<organism evidence="3 4">
    <name type="scientific">Stenotrophomonas cyclobalanopsidis</name>
    <dbReference type="NCBI Taxonomy" id="2771362"/>
    <lineage>
        <taxon>Bacteria</taxon>
        <taxon>Pseudomonadati</taxon>
        <taxon>Pseudomonadota</taxon>
        <taxon>Gammaproteobacteria</taxon>
        <taxon>Lysobacterales</taxon>
        <taxon>Lysobacteraceae</taxon>
        <taxon>Stenotrophomonas</taxon>
    </lineage>
</organism>
<dbReference type="RefSeq" id="WP_150455024.1">
    <property type="nucleotide sequence ID" value="NZ_VYKI01000015.1"/>
</dbReference>
<dbReference type="Proteomes" id="UP000326367">
    <property type="component" value="Unassembled WGS sequence"/>
</dbReference>
<dbReference type="PANTHER" id="PTHR30383">
    <property type="entry name" value="THIOESTERASE 1/PROTEASE 1/LYSOPHOSPHOLIPASE L1"/>
    <property type="match status" value="1"/>
</dbReference>
<name>A0ABQ6SZI2_9GAMM</name>
<dbReference type="Gene3D" id="3.40.50.1110">
    <property type="entry name" value="SGNH hydrolase"/>
    <property type="match status" value="1"/>
</dbReference>
<gene>
    <name evidence="3" type="ORF">FJU31_12430</name>
</gene>
<evidence type="ECO:0000313" key="4">
    <source>
        <dbReference type="Proteomes" id="UP000326367"/>
    </source>
</evidence>
<feature type="signal peptide" evidence="1">
    <location>
        <begin position="1"/>
        <end position="25"/>
    </location>
</feature>
<dbReference type="InterPro" id="IPR013830">
    <property type="entry name" value="SGNH_hydro"/>
</dbReference>
<protein>
    <submittedName>
        <fullName evidence="3">Capsular biosynthesis protein</fullName>
    </submittedName>
</protein>
<evidence type="ECO:0000313" key="3">
    <source>
        <dbReference type="EMBL" id="KAA8996770.1"/>
    </source>
</evidence>
<feature type="chain" id="PRO_5046697097" evidence="1">
    <location>
        <begin position="26"/>
        <end position="268"/>
    </location>
</feature>
<dbReference type="CDD" id="cd04501">
    <property type="entry name" value="SGNH_hydrolase_like_4"/>
    <property type="match status" value="1"/>
</dbReference>
<dbReference type="EMBL" id="VYKI01000015">
    <property type="protein sequence ID" value="KAA8996770.1"/>
    <property type="molecule type" value="Genomic_DNA"/>
</dbReference>
<dbReference type="PANTHER" id="PTHR30383:SF5">
    <property type="entry name" value="SGNH HYDROLASE-TYPE ESTERASE DOMAIN-CONTAINING PROTEIN"/>
    <property type="match status" value="1"/>
</dbReference>
<keyword evidence="1" id="KW-0732">Signal</keyword>
<keyword evidence="4" id="KW-1185">Reference proteome</keyword>
<sequence length="268" mass="28478">MSSRTILIRSCIAAFAAFCTLHAHAQTGTVAINPLLTTPASAITPQEVTGMQQRLADWPELSRYREANARLPAKQPGIPRIVFYGDSITQNWGEKDPSTFFPGKRYINRGIGGQTSPQLLLRFSQDVIALKPEVVVILAGTNDLAGNTGLATQSMIEDNLHAMVDLARAHGIGVVLASVLPVSDYPWLPGTSPAPKVRSLNVALERYAAAKGVVYLDYYSALTNTAGGIDRSLAFDGVHPTAAGYAVMAPLAEAAIARALGAVPASRR</sequence>
<dbReference type="SUPFAM" id="SSF52266">
    <property type="entry name" value="SGNH hydrolase"/>
    <property type="match status" value="1"/>
</dbReference>
<dbReference type="InterPro" id="IPR036514">
    <property type="entry name" value="SGNH_hydro_sf"/>
</dbReference>